<dbReference type="Proteomes" id="UP001324427">
    <property type="component" value="Unassembled WGS sequence"/>
</dbReference>
<proteinExistence type="predicted"/>
<evidence type="ECO:0000256" key="2">
    <source>
        <dbReference type="SAM" id="Phobius"/>
    </source>
</evidence>
<keyword evidence="2" id="KW-1133">Transmembrane helix</keyword>
<dbReference type="AlphaFoldDB" id="A0AAV9JMF8"/>
<comment type="caution">
    <text evidence="3">The sequence shown here is derived from an EMBL/GenBank/DDBJ whole genome shotgun (WGS) entry which is preliminary data.</text>
</comment>
<name>A0AAV9JMF8_9PEZI</name>
<protein>
    <submittedName>
        <fullName evidence="3">Uncharacterized protein</fullName>
    </submittedName>
</protein>
<dbReference type="EMBL" id="JAVFHQ010000016">
    <property type="protein sequence ID" value="KAK4546121.1"/>
    <property type="molecule type" value="Genomic_DNA"/>
</dbReference>
<sequence length="314" mass="33821">MDRNPKHIVPAFWLFDTPRCNIPLHDHRRNPAAMCNAVTLVIALAAFLATASGAAIPDQGTDTAEIITLLPTTNMYTSMPTTTITTVATPEPVTSTQTVTPATVPTPEPVTSTQTVTAGSVSATPKIVTSTQTVTAGSVPTPSITRTVAITPVATTLSTIVKPDPNETAASLQPVDTGAPSWVLGDDPDDEDDDCAMEMHIGTVPWPNTEYRDQLPNHRVCVYDPESLVKGDVATPEVMAMPEHQKCRIAKTVAISPAKPGCKKYDRTVTAEEGIEKGQDYLNASWEKVWRPNLGRCVMCRPNDVNDCYPCPER</sequence>
<gene>
    <name evidence="3" type="ORF">LTR36_002258</name>
</gene>
<keyword evidence="2" id="KW-0472">Membrane</keyword>
<evidence type="ECO:0000313" key="4">
    <source>
        <dbReference type="Proteomes" id="UP001324427"/>
    </source>
</evidence>
<keyword evidence="4" id="KW-1185">Reference proteome</keyword>
<evidence type="ECO:0000313" key="3">
    <source>
        <dbReference type="EMBL" id="KAK4546121.1"/>
    </source>
</evidence>
<reference evidence="3 4" key="1">
    <citation type="submission" date="2021-11" db="EMBL/GenBank/DDBJ databases">
        <title>Black yeast isolated from Biological Soil Crust.</title>
        <authorList>
            <person name="Kurbessoian T."/>
        </authorList>
    </citation>
    <scope>NUCLEOTIDE SEQUENCE [LARGE SCALE GENOMIC DNA]</scope>
    <source>
        <strain evidence="3 4">CCFEE 5522</strain>
    </source>
</reference>
<evidence type="ECO:0000256" key="1">
    <source>
        <dbReference type="SAM" id="MobiDB-lite"/>
    </source>
</evidence>
<keyword evidence="2" id="KW-0812">Transmembrane</keyword>
<accession>A0AAV9JMF8</accession>
<feature type="region of interest" description="Disordered" evidence="1">
    <location>
        <begin position="92"/>
        <end position="115"/>
    </location>
</feature>
<feature type="transmembrane region" description="Helical" evidence="2">
    <location>
        <begin position="37"/>
        <end position="56"/>
    </location>
</feature>
<organism evidence="3 4">
    <name type="scientific">Oleoguttula mirabilis</name>
    <dbReference type="NCBI Taxonomy" id="1507867"/>
    <lineage>
        <taxon>Eukaryota</taxon>
        <taxon>Fungi</taxon>
        <taxon>Dikarya</taxon>
        <taxon>Ascomycota</taxon>
        <taxon>Pezizomycotina</taxon>
        <taxon>Dothideomycetes</taxon>
        <taxon>Dothideomycetidae</taxon>
        <taxon>Mycosphaerellales</taxon>
        <taxon>Teratosphaeriaceae</taxon>
        <taxon>Oleoguttula</taxon>
    </lineage>
</organism>